<reference evidence="2" key="1">
    <citation type="journal article" date="2020" name="Nat. Genet.">
        <title>Genomic diversifications of five Gossypium allopolyploid species and their impact on cotton improvement.</title>
        <authorList>
            <person name="Chen Z.J."/>
            <person name="Sreedasyam A."/>
            <person name="Ando A."/>
            <person name="Song Q."/>
            <person name="De Santiago L.M."/>
            <person name="Hulse-Kemp A.M."/>
            <person name="Ding M."/>
            <person name="Ye W."/>
            <person name="Kirkbride R.C."/>
            <person name="Jenkins J."/>
            <person name="Plott C."/>
            <person name="Lovell J."/>
            <person name="Lin Y.M."/>
            <person name="Vaughn R."/>
            <person name="Liu B."/>
            <person name="Simpson S."/>
            <person name="Scheffler B.E."/>
            <person name="Wen L."/>
            <person name="Saski C.A."/>
            <person name="Grover C.E."/>
            <person name="Hu G."/>
            <person name="Conover J.L."/>
            <person name="Carlson J.W."/>
            <person name="Shu S."/>
            <person name="Boston L.B."/>
            <person name="Williams M."/>
            <person name="Peterson D.G."/>
            <person name="McGee K."/>
            <person name="Jones D.C."/>
            <person name="Wendel J.F."/>
            <person name="Stelly D.M."/>
            <person name="Grimwood J."/>
            <person name="Schmutz J."/>
        </authorList>
    </citation>
    <scope>NUCLEOTIDE SEQUENCE [LARGE SCALE GENOMIC DNA]</scope>
    <source>
        <strain evidence="2">cv. 3-79</strain>
    </source>
</reference>
<proteinExistence type="predicted"/>
<dbReference type="EMBL" id="CM018220">
    <property type="protein sequence ID" value="KAB2026041.1"/>
    <property type="molecule type" value="Genomic_DNA"/>
</dbReference>
<dbReference type="AlphaFoldDB" id="A0A5J5RB96"/>
<gene>
    <name evidence="1" type="ORF">ES319_D06G190700v1</name>
</gene>
<evidence type="ECO:0000313" key="1">
    <source>
        <dbReference type="EMBL" id="KAB2026041.1"/>
    </source>
</evidence>
<protein>
    <submittedName>
        <fullName evidence="1">Uncharacterized protein</fullName>
    </submittedName>
</protein>
<organism evidence="1 2">
    <name type="scientific">Gossypium barbadense</name>
    <name type="common">Sea Island cotton</name>
    <name type="synonym">Hibiscus barbadensis</name>
    <dbReference type="NCBI Taxonomy" id="3634"/>
    <lineage>
        <taxon>Eukaryota</taxon>
        <taxon>Viridiplantae</taxon>
        <taxon>Streptophyta</taxon>
        <taxon>Embryophyta</taxon>
        <taxon>Tracheophyta</taxon>
        <taxon>Spermatophyta</taxon>
        <taxon>Magnoliopsida</taxon>
        <taxon>eudicotyledons</taxon>
        <taxon>Gunneridae</taxon>
        <taxon>Pentapetalae</taxon>
        <taxon>rosids</taxon>
        <taxon>malvids</taxon>
        <taxon>Malvales</taxon>
        <taxon>Malvaceae</taxon>
        <taxon>Malvoideae</taxon>
        <taxon>Gossypium</taxon>
    </lineage>
</organism>
<dbReference type="Proteomes" id="UP000327439">
    <property type="component" value="Chromosome D06"/>
</dbReference>
<accession>A0A5J5RB96</accession>
<name>A0A5J5RB96_GOSBA</name>
<sequence>MPIAYTSRSAYISMRNNGTSLLPSKASAMLGFRRG</sequence>
<evidence type="ECO:0000313" key="2">
    <source>
        <dbReference type="Proteomes" id="UP000327439"/>
    </source>
</evidence>
<keyword evidence="2" id="KW-1185">Reference proteome</keyword>